<feature type="domain" description="DUF4097" evidence="1">
    <location>
        <begin position="24"/>
        <end position="262"/>
    </location>
</feature>
<dbReference type="Proteomes" id="UP000624041">
    <property type="component" value="Unassembled WGS sequence"/>
</dbReference>
<dbReference type="AlphaFoldDB" id="A0A917XX78"/>
<evidence type="ECO:0000313" key="2">
    <source>
        <dbReference type="EMBL" id="GGN55612.1"/>
    </source>
</evidence>
<accession>A0A917XX78</accession>
<dbReference type="Pfam" id="PF13349">
    <property type="entry name" value="DUF4097"/>
    <property type="match status" value="1"/>
</dbReference>
<name>A0A917XX78_9BACI</name>
<keyword evidence="3" id="KW-1185">Reference proteome</keyword>
<dbReference type="Gene3D" id="2.160.20.120">
    <property type="match status" value="1"/>
</dbReference>
<sequence length="266" mass="29024">MADFFSSMGDPIVQENIVEVERVKELAVNSDVTSVHFSVHDKKRVDIVLETFEKGEDLAVRLINERLEINVGIPRKWGIFQMKKRFGKLTIYLPEQFAERYEVKCSIGNVRMADMIFKQLEMKTGAGEVEICAISAKYLMLESGAGNMKLREINAGHLVATTGAGNIKGTACHGELTIHSGAGNIEFHVDGEDDLLMKSGAGNIHVHFPNPEQLNATIEATAGLGSVRTDLPVGFEKSGEFSSVLGNGERDLKFTAGVGSIKLSKV</sequence>
<comment type="caution">
    <text evidence="2">The sequence shown here is derived from an EMBL/GenBank/DDBJ whole genome shotgun (WGS) entry which is preliminary data.</text>
</comment>
<protein>
    <recommendedName>
        <fullName evidence="1">DUF4097 domain-containing protein</fullName>
    </recommendedName>
</protein>
<reference evidence="2" key="2">
    <citation type="submission" date="2020-09" db="EMBL/GenBank/DDBJ databases">
        <authorList>
            <person name="Sun Q."/>
            <person name="Ohkuma M."/>
        </authorList>
    </citation>
    <scope>NUCLEOTIDE SEQUENCE</scope>
    <source>
        <strain evidence="2">JCM 17251</strain>
    </source>
</reference>
<dbReference type="InterPro" id="IPR025164">
    <property type="entry name" value="Toastrack_DUF4097"/>
</dbReference>
<evidence type="ECO:0000259" key="1">
    <source>
        <dbReference type="Pfam" id="PF13349"/>
    </source>
</evidence>
<organism evidence="2 3">
    <name type="scientific">Oceanobacillus indicireducens</name>
    <dbReference type="NCBI Taxonomy" id="1004261"/>
    <lineage>
        <taxon>Bacteria</taxon>
        <taxon>Bacillati</taxon>
        <taxon>Bacillota</taxon>
        <taxon>Bacilli</taxon>
        <taxon>Bacillales</taxon>
        <taxon>Bacillaceae</taxon>
        <taxon>Oceanobacillus</taxon>
    </lineage>
</organism>
<gene>
    <name evidence="2" type="ORF">GCM10007971_14580</name>
</gene>
<evidence type="ECO:0000313" key="3">
    <source>
        <dbReference type="Proteomes" id="UP000624041"/>
    </source>
</evidence>
<dbReference type="RefSeq" id="WP_188856637.1">
    <property type="nucleotide sequence ID" value="NZ_BMOS01000008.1"/>
</dbReference>
<reference evidence="2" key="1">
    <citation type="journal article" date="2014" name="Int. J. Syst. Evol. Microbiol.">
        <title>Complete genome sequence of Corynebacterium casei LMG S-19264T (=DSM 44701T), isolated from a smear-ripened cheese.</title>
        <authorList>
            <consortium name="US DOE Joint Genome Institute (JGI-PGF)"/>
            <person name="Walter F."/>
            <person name="Albersmeier A."/>
            <person name="Kalinowski J."/>
            <person name="Ruckert C."/>
        </authorList>
    </citation>
    <scope>NUCLEOTIDE SEQUENCE</scope>
    <source>
        <strain evidence="2">JCM 17251</strain>
    </source>
</reference>
<dbReference type="EMBL" id="BMOS01000008">
    <property type="protein sequence ID" value="GGN55612.1"/>
    <property type="molecule type" value="Genomic_DNA"/>
</dbReference>
<proteinExistence type="predicted"/>